<protein>
    <submittedName>
        <fullName evidence="2">Epimerase</fullName>
    </submittedName>
    <submittedName>
        <fullName evidence="3">NAD(P)-dependent oxidoreductase</fullName>
    </submittedName>
</protein>
<dbReference type="Gene3D" id="3.40.50.720">
    <property type="entry name" value="NAD(P)-binding Rossmann-like Domain"/>
    <property type="match status" value="1"/>
</dbReference>
<proteinExistence type="predicted"/>
<dbReference type="EMBL" id="QLQD01000060">
    <property type="protein sequence ID" value="RLU56343.1"/>
    <property type="molecule type" value="Genomic_DNA"/>
</dbReference>
<accession>A0A3L8GIB3</accession>
<evidence type="ECO:0000313" key="2">
    <source>
        <dbReference type="EMBL" id="AHY16105.1"/>
    </source>
</evidence>
<dbReference type="InterPro" id="IPR036291">
    <property type="entry name" value="NAD(P)-bd_dom_sf"/>
</dbReference>
<dbReference type="STRING" id="1346.BMF34_06550"/>
<dbReference type="PANTHER" id="PTHR12126">
    <property type="entry name" value="NADH-UBIQUINONE OXIDOREDUCTASE 39 KDA SUBUNIT-RELATED"/>
    <property type="match status" value="1"/>
</dbReference>
<dbReference type="RefSeq" id="WP_003101299.1">
    <property type="nucleotide sequence ID" value="NZ_CP010783.1"/>
</dbReference>
<evidence type="ECO:0000313" key="4">
    <source>
        <dbReference type="Proteomes" id="UP000025245"/>
    </source>
</evidence>
<name>A0A3L8GIB3_STRIN</name>
<dbReference type="InterPro" id="IPR016040">
    <property type="entry name" value="NAD(P)-bd_dom"/>
</dbReference>
<reference evidence="3 5" key="2">
    <citation type="submission" date="2018-06" db="EMBL/GenBank/DDBJ databases">
        <title>Mutators as drivers of adaptation in pathogenic bacteria and a risk factor for host jumps and vaccine escape.</title>
        <authorList>
            <person name="Barnes A.C."/>
            <person name="Silayeva O."/>
        </authorList>
    </citation>
    <scope>NUCLEOTIDE SEQUENCE [LARGE SCALE GENOMIC DNA]</scope>
    <source>
        <strain evidence="3 5">QMA0445</strain>
    </source>
</reference>
<evidence type="ECO:0000313" key="5">
    <source>
        <dbReference type="Proteomes" id="UP000269148"/>
    </source>
</evidence>
<dbReference type="KEGG" id="siz:SI82_06650"/>
<dbReference type="Proteomes" id="UP000269148">
    <property type="component" value="Unassembled WGS sequence"/>
</dbReference>
<sequence>MNILVVGGSGFLGRHLIEELLKKGHRVSYLSRHPGDGALFASDKLSYIKGDLLKEDEIVLEDDWFDLLINCVGAIKPSELNKLNIVALKACISLCQSYSIPKMVFISANAGYPAYLKSKRKAEDLIQTSGLRYLIVRPGLLYGGNRKASRIQANCLQLLDPLPFIHHFTSMIYPLKVSDVAITISDTITRFPEQKLLTLEDLRGKTSA</sequence>
<dbReference type="Proteomes" id="UP000025245">
    <property type="component" value="Chromosome"/>
</dbReference>
<dbReference type="SMR" id="A0A3L8GIB3"/>
<evidence type="ECO:0000259" key="1">
    <source>
        <dbReference type="Pfam" id="PF13460"/>
    </source>
</evidence>
<dbReference type="AlphaFoldDB" id="A0A3L8GIB3"/>
<evidence type="ECO:0000313" key="3">
    <source>
        <dbReference type="EMBL" id="RLU56343.1"/>
    </source>
</evidence>
<reference evidence="2 4" key="1">
    <citation type="journal article" date="2014" name="Genome Announc.">
        <title>Complete Genome Sequence of a Virulent Strain, Streptococcus iniae ISET0901, Isolated from Diseased Tilapia.</title>
        <authorList>
            <person name="Pridgeon J.W."/>
            <person name="Zhang D."/>
            <person name="Zhang L."/>
        </authorList>
    </citation>
    <scope>NUCLEOTIDE SEQUENCE [LARGE SCALE GENOMIC DNA]</scope>
    <source>
        <strain evidence="2 4">ISET0901</strain>
    </source>
</reference>
<gene>
    <name evidence="3" type="ORF">DIY07_06740</name>
    <name evidence="2" type="ORF">DQ08_06505</name>
</gene>
<dbReference type="Pfam" id="PF13460">
    <property type="entry name" value="NAD_binding_10"/>
    <property type="match status" value="1"/>
</dbReference>
<dbReference type="KEGG" id="siq:DQ08_06505"/>
<feature type="domain" description="NAD(P)-binding" evidence="1">
    <location>
        <begin position="7"/>
        <end position="148"/>
    </location>
</feature>
<organism evidence="3 5">
    <name type="scientific">Streptococcus iniae</name>
    <name type="common">Streptococcus shiloi</name>
    <dbReference type="NCBI Taxonomy" id="1346"/>
    <lineage>
        <taxon>Bacteria</taxon>
        <taxon>Bacillati</taxon>
        <taxon>Bacillota</taxon>
        <taxon>Bacilli</taxon>
        <taxon>Lactobacillales</taxon>
        <taxon>Streptococcaceae</taxon>
        <taxon>Streptococcus</taxon>
    </lineage>
</organism>
<dbReference type="OrthoDB" id="2216847at2"/>
<dbReference type="KEGG" id="sio:DW64_06495"/>
<dbReference type="InterPro" id="IPR051207">
    <property type="entry name" value="ComplexI_NDUFA9_subunit"/>
</dbReference>
<dbReference type="SUPFAM" id="SSF51735">
    <property type="entry name" value="NAD(P)-binding Rossmann-fold domains"/>
    <property type="match status" value="1"/>
</dbReference>
<dbReference type="PANTHER" id="PTHR12126:SF11">
    <property type="entry name" value="NADH DEHYDROGENASE [UBIQUINONE] 1 ALPHA SUBCOMPLEX SUBUNIT 9, MITOCHONDRIAL"/>
    <property type="match status" value="1"/>
</dbReference>
<dbReference type="EMBL" id="CP007586">
    <property type="protein sequence ID" value="AHY16105.1"/>
    <property type="molecule type" value="Genomic_DNA"/>
</dbReference>
<dbReference type="GeneID" id="35764748"/>
<keyword evidence="4" id="KW-1185">Reference proteome</keyword>
<dbReference type="GO" id="GO:0044877">
    <property type="term" value="F:protein-containing complex binding"/>
    <property type="evidence" value="ECO:0007669"/>
    <property type="project" value="TreeGrafter"/>
</dbReference>